<keyword evidence="10" id="KW-1185">Reference proteome</keyword>
<proteinExistence type="predicted"/>
<keyword evidence="5" id="KW-0694">RNA-binding</keyword>
<dbReference type="InterPro" id="IPR000571">
    <property type="entry name" value="Znf_CCCH"/>
</dbReference>
<evidence type="ECO:0000256" key="6">
    <source>
        <dbReference type="ARBA" id="ARBA00023054"/>
    </source>
</evidence>
<protein>
    <submittedName>
        <fullName evidence="9">CNOT4</fullName>
        <ecNumber evidence="9">2.3.2.27</ecNumber>
    </submittedName>
</protein>
<dbReference type="GO" id="GO:0008270">
    <property type="term" value="F:zinc ion binding"/>
    <property type="evidence" value="ECO:0007669"/>
    <property type="project" value="UniProtKB-KW"/>
</dbReference>
<dbReference type="Gene3D" id="3.30.40.10">
    <property type="entry name" value="Zinc/RING finger domain, C3HC4 (zinc finger)"/>
    <property type="match status" value="1"/>
</dbReference>
<dbReference type="PANTHER" id="PTHR12603:SF0">
    <property type="entry name" value="CCR4-NOT TRANSCRIPTION COMPLEX SUBUNIT 4"/>
    <property type="match status" value="1"/>
</dbReference>
<dbReference type="InterPro" id="IPR012677">
    <property type="entry name" value="Nucleotide-bd_a/b_plait_sf"/>
</dbReference>
<dbReference type="SUPFAM" id="SSF57850">
    <property type="entry name" value="RING/U-box"/>
    <property type="match status" value="1"/>
</dbReference>
<name>A0A7R8H939_LEPSM</name>
<dbReference type="GO" id="GO:0030014">
    <property type="term" value="C:CCR4-NOT complex"/>
    <property type="evidence" value="ECO:0007669"/>
    <property type="project" value="InterPro"/>
</dbReference>
<dbReference type="GO" id="GO:0016567">
    <property type="term" value="P:protein ubiquitination"/>
    <property type="evidence" value="ECO:0007669"/>
    <property type="project" value="TreeGrafter"/>
</dbReference>
<dbReference type="Proteomes" id="UP000675881">
    <property type="component" value="Chromosome 5"/>
</dbReference>
<dbReference type="OrthoDB" id="65789at2759"/>
<keyword evidence="9" id="KW-0012">Acyltransferase</keyword>
<dbReference type="Pfam" id="PF14570">
    <property type="entry name" value="zf-RING_4"/>
    <property type="match status" value="1"/>
</dbReference>
<dbReference type="Pfam" id="PF00076">
    <property type="entry name" value="RRM_1"/>
    <property type="match status" value="1"/>
</dbReference>
<dbReference type="Gene3D" id="3.30.70.330">
    <property type="match status" value="1"/>
</dbReference>
<dbReference type="GO" id="GO:0005634">
    <property type="term" value="C:nucleus"/>
    <property type="evidence" value="ECO:0007669"/>
    <property type="project" value="UniProtKB-SubCell"/>
</dbReference>
<dbReference type="InterPro" id="IPR039515">
    <property type="entry name" value="NOT4_mRING-HC-C4C4"/>
</dbReference>
<evidence type="ECO:0000256" key="3">
    <source>
        <dbReference type="ARBA" id="ARBA00022771"/>
    </source>
</evidence>
<dbReference type="AlphaFoldDB" id="A0A7R8H939"/>
<dbReference type="InterPro" id="IPR035979">
    <property type="entry name" value="RBD_domain_sf"/>
</dbReference>
<evidence type="ECO:0000256" key="1">
    <source>
        <dbReference type="ARBA" id="ARBA00004123"/>
    </source>
</evidence>
<dbReference type="PROSITE" id="PS50089">
    <property type="entry name" value="ZF_RING_2"/>
    <property type="match status" value="1"/>
</dbReference>
<dbReference type="EC" id="2.3.2.27" evidence="9"/>
<dbReference type="GO" id="GO:0061630">
    <property type="term" value="F:ubiquitin protein ligase activity"/>
    <property type="evidence" value="ECO:0007669"/>
    <property type="project" value="UniProtKB-EC"/>
</dbReference>
<dbReference type="FunFam" id="3.30.40.10:FF:000006">
    <property type="entry name" value="CCR4-NOT transcription complex subunit 4"/>
    <property type="match status" value="1"/>
</dbReference>
<evidence type="ECO:0000256" key="5">
    <source>
        <dbReference type="ARBA" id="ARBA00022884"/>
    </source>
</evidence>
<keyword evidence="7" id="KW-0539">Nucleus</keyword>
<keyword evidence="6" id="KW-0175">Coiled coil</keyword>
<feature type="compositionally biased region" description="Low complexity" evidence="8">
    <location>
        <begin position="487"/>
        <end position="498"/>
    </location>
</feature>
<keyword evidence="2" id="KW-0479">Metal-binding</keyword>
<feature type="compositionally biased region" description="Low complexity" evidence="8">
    <location>
        <begin position="233"/>
        <end position="242"/>
    </location>
</feature>
<feature type="region of interest" description="Disordered" evidence="8">
    <location>
        <begin position="480"/>
        <end position="500"/>
    </location>
</feature>
<sequence>MSVLNPSSSSGDESPECPLCMEYLELDDMNFYPCSCSYQICRFCWNKIRTEASGLCPACRTPYGENPVDFKPLTTEELAKIKAEKRLKDQAKKLKISESRKHLANVVINSSNSYAGNAHQGPSASAYVTYLKSEDALRAIQAVNNKTIDGRTLKASLGTTKYCSHFMKNQSCPKQDCMYLHELGDEAASFTKEEMQQGKHTDYEKSLHEEIQNNIQILSHSESPPLASANDKSSLLSSSSSSSRDEPKSPSPQENWPNLSLRSSASYQESNCENINNIIRDVIPSFEGEPSEEMKNNENNFFEDKGCNFNSSHNGSLRLGGANVGFESSPDLQKWSPSSIIEESKDIVHHSTDDEDVEEEDELGFDPFHETQKALAEMLESESKLYQETPVVEQVPVSHHYLPGSLDNLSSTSSQFTPSGFLNGDYGYRNNIHYQQHHPSESLLRTSGDKLNYANKDWQDGLRALLPNISVSFGTLPTTSYHHSLGPPEQQQPPNNTQHKFPPHNERIQQQTQHRSGWNNISPNDWTVLDPAIVGGQLADSRSDSPPNWIKTNLEQLTTDSPCSYQWKFFFQRHGMHHWGQSTPPPGFSRAPIQNQYSNMGTNEGHQIESTYG</sequence>
<evidence type="ECO:0000256" key="7">
    <source>
        <dbReference type="ARBA" id="ARBA00023242"/>
    </source>
</evidence>
<feature type="region of interest" description="Disordered" evidence="8">
    <location>
        <begin position="222"/>
        <end position="260"/>
    </location>
</feature>
<dbReference type="InterPro" id="IPR039780">
    <property type="entry name" value="Mot2"/>
</dbReference>
<dbReference type="InterPro" id="IPR001841">
    <property type="entry name" value="Znf_RING"/>
</dbReference>
<evidence type="ECO:0000313" key="10">
    <source>
        <dbReference type="Proteomes" id="UP000675881"/>
    </source>
</evidence>
<dbReference type="SUPFAM" id="SSF54928">
    <property type="entry name" value="RNA-binding domain, RBD"/>
    <property type="match status" value="1"/>
</dbReference>
<evidence type="ECO:0000256" key="4">
    <source>
        <dbReference type="ARBA" id="ARBA00022833"/>
    </source>
</evidence>
<gene>
    <name evidence="9" type="ORF">LSAA_10490</name>
</gene>
<dbReference type="PANTHER" id="PTHR12603">
    <property type="entry name" value="CCR4-NOT TRANSCRIPTION COMPLEX RELATED"/>
    <property type="match status" value="1"/>
</dbReference>
<feature type="compositionally biased region" description="Polar residues" evidence="8">
    <location>
        <begin position="251"/>
        <end position="260"/>
    </location>
</feature>
<dbReference type="InterPro" id="IPR000504">
    <property type="entry name" value="RRM_dom"/>
</dbReference>
<dbReference type="CDD" id="cd16618">
    <property type="entry name" value="mRING-HC-C4C4_CNOT4"/>
    <property type="match status" value="1"/>
</dbReference>
<dbReference type="EMBL" id="HG994584">
    <property type="protein sequence ID" value="CAF2948950.1"/>
    <property type="molecule type" value="Genomic_DNA"/>
</dbReference>
<dbReference type="GO" id="GO:0003723">
    <property type="term" value="F:RNA binding"/>
    <property type="evidence" value="ECO:0007669"/>
    <property type="project" value="UniProtKB-KW"/>
</dbReference>
<organism evidence="9 10">
    <name type="scientific">Lepeophtheirus salmonis</name>
    <name type="common">Salmon louse</name>
    <name type="synonym">Caligus salmonis</name>
    <dbReference type="NCBI Taxonomy" id="72036"/>
    <lineage>
        <taxon>Eukaryota</taxon>
        <taxon>Metazoa</taxon>
        <taxon>Ecdysozoa</taxon>
        <taxon>Arthropoda</taxon>
        <taxon>Crustacea</taxon>
        <taxon>Multicrustacea</taxon>
        <taxon>Hexanauplia</taxon>
        <taxon>Copepoda</taxon>
        <taxon>Siphonostomatoida</taxon>
        <taxon>Caligidae</taxon>
        <taxon>Lepeophtheirus</taxon>
    </lineage>
</organism>
<dbReference type="InterPro" id="IPR013083">
    <property type="entry name" value="Znf_RING/FYVE/PHD"/>
</dbReference>
<evidence type="ECO:0000256" key="2">
    <source>
        <dbReference type="ARBA" id="ARBA00022723"/>
    </source>
</evidence>
<keyword evidence="4" id="KW-0862">Zinc</keyword>
<evidence type="ECO:0000256" key="8">
    <source>
        <dbReference type="SAM" id="MobiDB-lite"/>
    </source>
</evidence>
<keyword evidence="9" id="KW-0808">Transferase</keyword>
<keyword evidence="3" id="KW-0863">Zinc-finger</keyword>
<accession>A0A7R8H939</accession>
<comment type="subcellular location">
    <subcellularLocation>
        <location evidence="1">Nucleus</location>
    </subcellularLocation>
</comment>
<dbReference type="PROSITE" id="PS50103">
    <property type="entry name" value="ZF_C3H1"/>
    <property type="match status" value="1"/>
</dbReference>
<evidence type="ECO:0000313" key="9">
    <source>
        <dbReference type="EMBL" id="CAF2948950.1"/>
    </source>
</evidence>
<reference evidence="9" key="1">
    <citation type="submission" date="2021-02" db="EMBL/GenBank/DDBJ databases">
        <authorList>
            <person name="Bekaert M."/>
        </authorList>
    </citation>
    <scope>NUCLEOTIDE SEQUENCE</scope>
    <source>
        <strain evidence="9">IoA-00</strain>
    </source>
</reference>